<dbReference type="AlphaFoldDB" id="A0A562PTW4"/>
<accession>A0A562PTW4</accession>
<dbReference type="FunFam" id="3.40.630.30:FF:000047">
    <property type="entry name" value="Acetyltransferase, GNAT family"/>
    <property type="match status" value="1"/>
</dbReference>
<keyword evidence="3" id="KW-1185">Reference proteome</keyword>
<dbReference type="EMBL" id="VLKY01000023">
    <property type="protein sequence ID" value="TWI47793.1"/>
    <property type="molecule type" value="Genomic_DNA"/>
</dbReference>
<evidence type="ECO:0000313" key="2">
    <source>
        <dbReference type="EMBL" id="TWI47793.1"/>
    </source>
</evidence>
<feature type="domain" description="N-acetyltransferase" evidence="1">
    <location>
        <begin position="42"/>
        <end position="184"/>
    </location>
</feature>
<dbReference type="PANTHER" id="PTHR43441">
    <property type="entry name" value="RIBOSOMAL-PROTEIN-SERINE ACETYLTRANSFERASE"/>
    <property type="match status" value="1"/>
</dbReference>
<proteinExistence type="predicted"/>
<keyword evidence="2" id="KW-0808">Transferase</keyword>
<protein>
    <submittedName>
        <fullName evidence="2">RimJ/RimL family protein N-acetyltransferase</fullName>
    </submittedName>
</protein>
<dbReference type="InterPro" id="IPR051908">
    <property type="entry name" value="Ribosomal_N-acetyltransferase"/>
</dbReference>
<dbReference type="GO" id="GO:0008999">
    <property type="term" value="F:protein-N-terminal-alanine acetyltransferase activity"/>
    <property type="evidence" value="ECO:0007669"/>
    <property type="project" value="TreeGrafter"/>
</dbReference>
<name>A0A562PTW4_9PSED</name>
<dbReference type="GO" id="GO:0005737">
    <property type="term" value="C:cytoplasm"/>
    <property type="evidence" value="ECO:0007669"/>
    <property type="project" value="TreeGrafter"/>
</dbReference>
<gene>
    <name evidence="2" type="ORF">IQ22_04305</name>
</gene>
<dbReference type="PANTHER" id="PTHR43441:SF2">
    <property type="entry name" value="FAMILY ACETYLTRANSFERASE, PUTATIVE (AFU_ORTHOLOGUE AFUA_7G00850)-RELATED"/>
    <property type="match status" value="1"/>
</dbReference>
<reference evidence="2 3" key="1">
    <citation type="journal article" date="2015" name="Stand. Genomic Sci.">
        <title>Genomic Encyclopedia of Bacterial and Archaeal Type Strains, Phase III: the genomes of soil and plant-associated and newly described type strains.</title>
        <authorList>
            <person name="Whitman W.B."/>
            <person name="Woyke T."/>
            <person name="Klenk H.P."/>
            <person name="Zhou Y."/>
            <person name="Lilburn T.G."/>
            <person name="Beck B.J."/>
            <person name="De Vos P."/>
            <person name="Vandamme P."/>
            <person name="Eisen J.A."/>
            <person name="Garrity G."/>
            <person name="Hugenholtz P."/>
            <person name="Kyrpides N.C."/>
        </authorList>
    </citation>
    <scope>NUCLEOTIDE SEQUENCE [LARGE SCALE GENOMIC DNA]</scope>
    <source>
        <strain evidence="2 3">CGMCC 1.6858</strain>
    </source>
</reference>
<dbReference type="GO" id="GO:1990189">
    <property type="term" value="F:protein N-terminal-serine acetyltransferase activity"/>
    <property type="evidence" value="ECO:0007669"/>
    <property type="project" value="TreeGrafter"/>
</dbReference>
<organism evidence="2 3">
    <name type="scientific">Pseudomonas duriflava</name>
    <dbReference type="NCBI Taxonomy" id="459528"/>
    <lineage>
        <taxon>Bacteria</taxon>
        <taxon>Pseudomonadati</taxon>
        <taxon>Pseudomonadota</taxon>
        <taxon>Gammaproteobacteria</taxon>
        <taxon>Pseudomonadales</taxon>
        <taxon>Pseudomonadaceae</taxon>
        <taxon>Pseudomonas</taxon>
    </lineage>
</organism>
<dbReference type="InterPro" id="IPR016181">
    <property type="entry name" value="Acyl_CoA_acyltransferase"/>
</dbReference>
<dbReference type="PROSITE" id="PS51186">
    <property type="entry name" value="GNAT"/>
    <property type="match status" value="1"/>
</dbReference>
<evidence type="ECO:0000259" key="1">
    <source>
        <dbReference type="PROSITE" id="PS51186"/>
    </source>
</evidence>
<evidence type="ECO:0000313" key="3">
    <source>
        <dbReference type="Proteomes" id="UP000316905"/>
    </source>
</evidence>
<dbReference type="InterPro" id="IPR000182">
    <property type="entry name" value="GNAT_dom"/>
</dbReference>
<sequence length="230" mass="26828">MTNTTALLHWRPVPLPEPKTLEGYYICLEPLDAQRQGDDFWITLHGPKADPDLWDFLPYGPFSSREAFNTWLTGHAASTDPLFFAVIDSRSGQAQGLLSLMSIVPEHGSIEIGHVIFGRAMQRTPRATEAVYLLAREAFALGYRRLEWKCDDRNERSRRAAKRFGFSYEGLFRQHRVVKNQSRNTAWFSLLDKEWPECRQAFETWLSPDNFDAHSNQQQRLKVLRMHYRR</sequence>
<dbReference type="SUPFAM" id="SSF55729">
    <property type="entry name" value="Acyl-CoA N-acyltransferases (Nat)"/>
    <property type="match status" value="1"/>
</dbReference>
<comment type="caution">
    <text evidence="2">The sequence shown here is derived from an EMBL/GenBank/DDBJ whole genome shotgun (WGS) entry which is preliminary data.</text>
</comment>
<dbReference type="Pfam" id="PF13302">
    <property type="entry name" value="Acetyltransf_3"/>
    <property type="match status" value="1"/>
</dbReference>
<dbReference type="Gene3D" id="3.40.630.30">
    <property type="match status" value="1"/>
</dbReference>
<dbReference type="Proteomes" id="UP000316905">
    <property type="component" value="Unassembled WGS sequence"/>
</dbReference>
<dbReference type="OrthoDB" id="5295305at2"/>
<dbReference type="RefSeq" id="WP_145145641.1">
    <property type="nucleotide sequence ID" value="NZ_VLKY01000023.1"/>
</dbReference>